<keyword evidence="1" id="KW-0812">Transmembrane</keyword>
<sequence length="134" mass="15232">MGMRSRKRKRRIDGYTFIELILVVALLGVFSGILIPNFLDYKISAQDRVDEVNAKLLTNIAHRINAENGCFPSWPEAFTNLQANTFPYFEKDVTIQNSKNSFYYDSSKGTVTVKTSKGDITNPNIDKIVEKDSF</sequence>
<accession>A0A841KT65</accession>
<protein>
    <submittedName>
        <fullName evidence="2">Prepilin-type N-terminal cleavage/methylation domain-containing protein</fullName>
    </submittedName>
</protein>
<comment type="caution">
    <text evidence="2">The sequence shown here is derived from an EMBL/GenBank/DDBJ whole genome shotgun (WGS) entry which is preliminary data.</text>
</comment>
<name>A0A841KT65_9FIRM</name>
<evidence type="ECO:0000313" key="2">
    <source>
        <dbReference type="EMBL" id="MBB6216601.1"/>
    </source>
</evidence>
<dbReference type="Proteomes" id="UP000579281">
    <property type="component" value="Unassembled WGS sequence"/>
</dbReference>
<dbReference type="RefSeq" id="WP_184311129.1">
    <property type="nucleotide sequence ID" value="NZ_JACHEN010000016.1"/>
</dbReference>
<evidence type="ECO:0000256" key="1">
    <source>
        <dbReference type="SAM" id="Phobius"/>
    </source>
</evidence>
<dbReference type="InterPro" id="IPR012902">
    <property type="entry name" value="N_methyl_site"/>
</dbReference>
<reference evidence="2 3" key="1">
    <citation type="submission" date="2020-08" db="EMBL/GenBank/DDBJ databases">
        <title>Genomic Encyclopedia of Type Strains, Phase IV (KMG-IV): sequencing the most valuable type-strain genomes for metagenomic binning, comparative biology and taxonomic classification.</title>
        <authorList>
            <person name="Goeker M."/>
        </authorList>
    </citation>
    <scope>NUCLEOTIDE SEQUENCE [LARGE SCALE GENOMIC DNA]</scope>
    <source>
        <strain evidence="2 3">DSM 103526</strain>
    </source>
</reference>
<dbReference type="InterPro" id="IPR045584">
    <property type="entry name" value="Pilin-like"/>
</dbReference>
<keyword evidence="1" id="KW-0472">Membrane</keyword>
<evidence type="ECO:0000313" key="3">
    <source>
        <dbReference type="Proteomes" id="UP000579281"/>
    </source>
</evidence>
<dbReference type="NCBIfam" id="TIGR02532">
    <property type="entry name" value="IV_pilin_GFxxxE"/>
    <property type="match status" value="1"/>
</dbReference>
<dbReference type="Gene3D" id="3.30.700.10">
    <property type="entry name" value="Glycoprotein, Type 4 Pilin"/>
    <property type="match status" value="1"/>
</dbReference>
<feature type="transmembrane region" description="Helical" evidence="1">
    <location>
        <begin position="12"/>
        <end position="35"/>
    </location>
</feature>
<proteinExistence type="predicted"/>
<organism evidence="2 3">
    <name type="scientific">Anaerosolibacter carboniphilus</name>
    <dbReference type="NCBI Taxonomy" id="1417629"/>
    <lineage>
        <taxon>Bacteria</taxon>
        <taxon>Bacillati</taxon>
        <taxon>Bacillota</taxon>
        <taxon>Clostridia</taxon>
        <taxon>Peptostreptococcales</taxon>
        <taxon>Thermotaleaceae</taxon>
        <taxon>Anaerosolibacter</taxon>
    </lineage>
</organism>
<dbReference type="AlphaFoldDB" id="A0A841KT65"/>
<dbReference type="SUPFAM" id="SSF54523">
    <property type="entry name" value="Pili subunits"/>
    <property type="match status" value="1"/>
</dbReference>
<dbReference type="EMBL" id="JACHEN010000016">
    <property type="protein sequence ID" value="MBB6216601.1"/>
    <property type="molecule type" value="Genomic_DNA"/>
</dbReference>
<keyword evidence="3" id="KW-1185">Reference proteome</keyword>
<keyword evidence="1" id="KW-1133">Transmembrane helix</keyword>
<gene>
    <name evidence="2" type="ORF">HNQ80_002705</name>
</gene>